<name>A0A7K0C3R9_9ACTN</name>
<evidence type="ECO:0000313" key="2">
    <source>
        <dbReference type="EMBL" id="MQY08073.1"/>
    </source>
</evidence>
<dbReference type="OrthoDB" id="9943146at2"/>
<protein>
    <submittedName>
        <fullName evidence="2">Uncharacterized protein</fullName>
    </submittedName>
</protein>
<sequence length="205" mass="21546">MEWAVLVVAVAMLGDALRLRRRLLRLRPLPPVRLFHTADGYAPSGVELPEHVRRAAASHARENGFGAVGLVPSGPSVVQALDLARRPAPHALMARGDAPPAAVLAARFPSGRAIGPGTAWTLGAEYALVLAALILVPWWGAALAVLYCALPCLVFAGTAISPRDLRAGTLLRLVHLPLTGLSRRLRTARARNPRSGPGPAADGNS</sequence>
<organism evidence="2 3">
    <name type="scientific">Actinomadura macrotermitis</name>
    <dbReference type="NCBI Taxonomy" id="2585200"/>
    <lineage>
        <taxon>Bacteria</taxon>
        <taxon>Bacillati</taxon>
        <taxon>Actinomycetota</taxon>
        <taxon>Actinomycetes</taxon>
        <taxon>Streptosporangiales</taxon>
        <taxon>Thermomonosporaceae</taxon>
        <taxon>Actinomadura</taxon>
    </lineage>
</organism>
<comment type="caution">
    <text evidence="2">The sequence shown here is derived from an EMBL/GenBank/DDBJ whole genome shotgun (WGS) entry which is preliminary data.</text>
</comment>
<evidence type="ECO:0000313" key="3">
    <source>
        <dbReference type="Proteomes" id="UP000487268"/>
    </source>
</evidence>
<proteinExistence type="predicted"/>
<dbReference type="EMBL" id="WEGH01000004">
    <property type="protein sequence ID" value="MQY08073.1"/>
    <property type="molecule type" value="Genomic_DNA"/>
</dbReference>
<dbReference type="AlphaFoldDB" id="A0A7K0C3R9"/>
<feature type="transmembrane region" description="Helical" evidence="1">
    <location>
        <begin position="126"/>
        <end position="156"/>
    </location>
</feature>
<gene>
    <name evidence="2" type="ORF">ACRB68_61790</name>
</gene>
<reference evidence="2 3" key="1">
    <citation type="submission" date="2019-10" db="EMBL/GenBank/DDBJ databases">
        <title>Actinomadura rubteroloni sp. nov. and Actinomadura macrotermitis sp. nov., isolated from the gut of fungus growing-termite Macrotermes natalensis.</title>
        <authorList>
            <person name="Benndorf R."/>
            <person name="Martin K."/>
            <person name="Kuefner M."/>
            <person name="De Beer W."/>
            <person name="Kaster A.-K."/>
            <person name="Vollmers J."/>
            <person name="Poulsen M."/>
            <person name="Beemelmanns C."/>
        </authorList>
    </citation>
    <scope>NUCLEOTIDE SEQUENCE [LARGE SCALE GENOMIC DNA]</scope>
    <source>
        <strain evidence="2 3">RB68</strain>
    </source>
</reference>
<keyword evidence="3" id="KW-1185">Reference proteome</keyword>
<keyword evidence="1" id="KW-1133">Transmembrane helix</keyword>
<accession>A0A7K0C3R9</accession>
<dbReference type="RefSeq" id="WP_153538696.1">
    <property type="nucleotide sequence ID" value="NZ_WEGH01000004.1"/>
</dbReference>
<keyword evidence="1" id="KW-0472">Membrane</keyword>
<keyword evidence="1" id="KW-0812">Transmembrane</keyword>
<dbReference type="Proteomes" id="UP000487268">
    <property type="component" value="Unassembled WGS sequence"/>
</dbReference>
<evidence type="ECO:0000256" key="1">
    <source>
        <dbReference type="SAM" id="Phobius"/>
    </source>
</evidence>